<name>A0AAW8CJU8_9PAST</name>
<organism evidence="6 7">
    <name type="scientific">Pasteurella atlantica</name>
    <dbReference type="NCBI Taxonomy" id="2827233"/>
    <lineage>
        <taxon>Bacteria</taxon>
        <taxon>Pseudomonadati</taxon>
        <taxon>Pseudomonadota</taxon>
        <taxon>Gammaproteobacteria</taxon>
        <taxon>Pasteurellales</taxon>
        <taxon>Pasteurellaceae</taxon>
        <taxon>Pasteurella</taxon>
    </lineage>
</organism>
<dbReference type="Pfam" id="PF22022">
    <property type="entry name" value="Phage_int_M"/>
    <property type="match status" value="1"/>
</dbReference>
<dbReference type="PROSITE" id="PS51900">
    <property type="entry name" value="CB"/>
    <property type="match status" value="1"/>
</dbReference>
<dbReference type="InterPro" id="IPR053876">
    <property type="entry name" value="Phage_int_M"/>
</dbReference>
<evidence type="ECO:0000313" key="6">
    <source>
        <dbReference type="EMBL" id="MDP8186908.1"/>
    </source>
</evidence>
<evidence type="ECO:0000256" key="3">
    <source>
        <dbReference type="ARBA" id="ARBA00023125"/>
    </source>
</evidence>
<dbReference type="InterPro" id="IPR011010">
    <property type="entry name" value="DNA_brk_join_enz"/>
</dbReference>
<dbReference type="Gene3D" id="1.10.150.130">
    <property type="match status" value="1"/>
</dbReference>
<reference evidence="6" key="1">
    <citation type="journal article" date="2023" name="Front. Microbiol.">
        <title>Phylogeography and host specificity of Pasteurellaceae pathogenic to sea-farmed fish in the north-east Atlantic.</title>
        <authorList>
            <person name="Gulla S."/>
            <person name="Colquhoun D.J."/>
            <person name="Olsen A.B."/>
            <person name="Spilsberg B."/>
            <person name="Lagesen K."/>
            <person name="Aakesson C.P."/>
            <person name="Strom S."/>
            <person name="Manji F."/>
            <person name="Birkbeck T.H."/>
            <person name="Nilsen H.K."/>
        </authorList>
    </citation>
    <scope>NUCLEOTIDE SEQUENCE</scope>
    <source>
        <strain evidence="6">VIB1234</strain>
    </source>
</reference>
<dbReference type="InterPro" id="IPR050808">
    <property type="entry name" value="Phage_Integrase"/>
</dbReference>
<keyword evidence="2" id="KW-0229">DNA integration</keyword>
<dbReference type="SUPFAM" id="SSF56349">
    <property type="entry name" value="DNA breaking-rejoining enzymes"/>
    <property type="match status" value="1"/>
</dbReference>
<dbReference type="InterPro" id="IPR038488">
    <property type="entry name" value="Integrase_DNA-bd_sf"/>
</dbReference>
<dbReference type="InterPro" id="IPR025166">
    <property type="entry name" value="Integrase_DNA_bind_dom"/>
</dbReference>
<evidence type="ECO:0000256" key="2">
    <source>
        <dbReference type="ARBA" id="ARBA00022908"/>
    </source>
</evidence>
<evidence type="ECO:0000256" key="1">
    <source>
        <dbReference type="ARBA" id="ARBA00008857"/>
    </source>
</evidence>
<evidence type="ECO:0000259" key="5">
    <source>
        <dbReference type="PROSITE" id="PS51900"/>
    </source>
</evidence>
<feature type="domain" description="Core-binding (CB)" evidence="5">
    <location>
        <begin position="105"/>
        <end position="182"/>
    </location>
</feature>
<evidence type="ECO:0000313" key="7">
    <source>
        <dbReference type="Proteomes" id="UP001230466"/>
    </source>
</evidence>
<comment type="caution">
    <text evidence="6">The sequence shown here is derived from an EMBL/GenBank/DDBJ whole genome shotgun (WGS) entry which is preliminary data.</text>
</comment>
<evidence type="ECO:0000256" key="4">
    <source>
        <dbReference type="PROSITE-ProRule" id="PRU01248"/>
    </source>
</evidence>
<proteinExistence type="inferred from homology"/>
<dbReference type="PANTHER" id="PTHR30629:SF6">
    <property type="entry name" value="PROPHAGE INTEGRASE INTA-RELATED"/>
    <property type="match status" value="1"/>
</dbReference>
<accession>A0AAW8CJU8</accession>
<dbReference type="AlphaFoldDB" id="A0AAW8CJU8"/>
<dbReference type="InterPro" id="IPR010998">
    <property type="entry name" value="Integrase_recombinase_N"/>
</dbReference>
<dbReference type="Pfam" id="PF13356">
    <property type="entry name" value="Arm-DNA-bind_3"/>
    <property type="match status" value="1"/>
</dbReference>
<dbReference type="Gene3D" id="3.30.160.390">
    <property type="entry name" value="Integrase, DNA-binding domain"/>
    <property type="match status" value="1"/>
</dbReference>
<dbReference type="EMBL" id="JASAYJ010000006">
    <property type="protein sequence ID" value="MDP8186908.1"/>
    <property type="molecule type" value="Genomic_DNA"/>
</dbReference>
<dbReference type="PANTHER" id="PTHR30629">
    <property type="entry name" value="PROPHAGE INTEGRASE"/>
    <property type="match status" value="1"/>
</dbReference>
<protein>
    <submittedName>
        <fullName evidence="6">Integrase arm-type DNA-binding domain-containing protein</fullName>
    </submittedName>
</protein>
<gene>
    <name evidence="6" type="ORF">QJU78_03820</name>
</gene>
<dbReference type="InterPro" id="IPR044068">
    <property type="entry name" value="CB"/>
</dbReference>
<comment type="similarity">
    <text evidence="1">Belongs to the 'phage' integrase family.</text>
</comment>
<dbReference type="RefSeq" id="WP_211598195.1">
    <property type="nucleotide sequence ID" value="NZ_JAGRQI010000012.1"/>
</dbReference>
<dbReference type="GO" id="GO:0015074">
    <property type="term" value="P:DNA integration"/>
    <property type="evidence" value="ECO:0007669"/>
    <property type="project" value="UniProtKB-KW"/>
</dbReference>
<dbReference type="GO" id="GO:0003677">
    <property type="term" value="F:DNA binding"/>
    <property type="evidence" value="ECO:0007669"/>
    <property type="project" value="UniProtKB-UniRule"/>
</dbReference>
<dbReference type="Proteomes" id="UP001230466">
    <property type="component" value="Unassembled WGS sequence"/>
</dbReference>
<sequence length="253" mass="29028">MDRIVKPLTNTEIEKAKPKDKEYNLSDGGGLQLRIKANNGKVWLFNYYQPITKKRTNLKIGNYPAVTLAQARKHKDEYLTLLSKGIDPQTYRQKLQTDLLAQASNTFLAVANKWKEKKRHEVTELTLSKYWRSLELHVLPTLANIPITDIKPPLVIAILEKRTPDMSHRLNGYINDILNYAVNSGLLEYNPCMRVSATLKPINKSNNPHIDIEELPTFLLDLKRATIHIQTKAAILFQLLTITRLNETSYRAL</sequence>
<keyword evidence="3 4" id="KW-0238">DNA-binding</keyword>